<dbReference type="KEGG" id="nao:Y958_14930"/>
<keyword evidence="1" id="KW-0378">Hydrolase</keyword>
<organism evidence="1 2">
    <name type="scientific">Nitrospirillum viridazoti CBAmc</name>
    <dbReference type="NCBI Taxonomy" id="1441467"/>
    <lineage>
        <taxon>Bacteria</taxon>
        <taxon>Pseudomonadati</taxon>
        <taxon>Pseudomonadota</taxon>
        <taxon>Alphaproteobacteria</taxon>
        <taxon>Rhodospirillales</taxon>
        <taxon>Azospirillaceae</taxon>
        <taxon>Nitrospirillum</taxon>
        <taxon>Nitrospirillum viridazoti</taxon>
    </lineage>
</organism>
<dbReference type="Proteomes" id="UP000197153">
    <property type="component" value="Chromosome 2"/>
</dbReference>
<dbReference type="GO" id="GO:0016787">
    <property type="term" value="F:hydrolase activity"/>
    <property type="evidence" value="ECO:0007669"/>
    <property type="project" value="UniProtKB-KW"/>
</dbReference>
<keyword evidence="2" id="KW-1185">Reference proteome</keyword>
<protein>
    <submittedName>
        <fullName evidence="1">Alpha/beta hydrolase</fullName>
    </submittedName>
</protein>
<gene>
    <name evidence="1" type="ORF">Y958_14930</name>
</gene>
<evidence type="ECO:0000313" key="1">
    <source>
        <dbReference type="EMBL" id="ASG22255.1"/>
    </source>
</evidence>
<proteinExistence type="predicted"/>
<dbReference type="EMBL" id="CP022111">
    <property type="protein sequence ID" value="ASG22255.1"/>
    <property type="molecule type" value="Genomic_DNA"/>
</dbReference>
<accession>A0A248JU73</accession>
<dbReference type="InterPro" id="IPR029058">
    <property type="entry name" value="AB_hydrolase_fold"/>
</dbReference>
<sequence>MMRRMDFNVPVDDERWIAMTVFAPVDLPPSGRVFFLSPGGGYARGYYDMAFPGHHGYSQAEHHTSQGHVVIAYDHLGVGESCTDGLAEMTIEDIADANAKAVLSVMEQVRRGTLSDFLPALPDALFIGAGQSMGGGVSILMQGRHACFDAIAVLGYSAIHTVLPQRTTAEVQQGIDTYQYDRQTKGADLSVAESAAGVADFRYPFHWEDVPPDILAADMAGGYPIRRTAPPFGSLTIPNCVVAMMSPGFVADEAEATRVPVFLGFGERDTSVRPHQEPAAFPNSQDITLSITPTMAHMHNFASTRHLLWNRLSAWAMGLVAGSQSQE</sequence>
<dbReference type="AlphaFoldDB" id="A0A248JU73"/>
<dbReference type="Gene3D" id="3.40.50.1820">
    <property type="entry name" value="alpha/beta hydrolase"/>
    <property type="match status" value="1"/>
</dbReference>
<reference evidence="1 2" key="1">
    <citation type="submission" date="2017-06" db="EMBL/GenBank/DDBJ databases">
        <title>Complete genome sequence of Nitrospirillum amazonense strain CBAmC, an endophytic nitrogen-fixing and plant growth-promoting bacterium, isolated from sugarcane.</title>
        <authorList>
            <person name="Schwab S."/>
            <person name="dos Santos Teixeira K.R."/>
            <person name="Simoes Araujo J.L."/>
            <person name="Soares Vidal M."/>
            <person name="Borges de Freitas H.R."/>
            <person name="Rivello Crivelaro A.L."/>
            <person name="Bueno de Camargo Nunes A."/>
            <person name="dos Santos C.M."/>
            <person name="Palmeira da Silva Rosa D."/>
            <person name="da Silva Padilha D."/>
            <person name="da Silva E."/>
            <person name="Araujo Terra L."/>
            <person name="Soares Mendes V."/>
            <person name="Farinelli L."/>
            <person name="Magalhaes Cruz L."/>
            <person name="Baldani J.I."/>
        </authorList>
    </citation>
    <scope>NUCLEOTIDE SEQUENCE [LARGE SCALE GENOMIC DNA]</scope>
    <source>
        <strain evidence="1 2">CBAmC</strain>
    </source>
</reference>
<evidence type="ECO:0000313" key="2">
    <source>
        <dbReference type="Proteomes" id="UP000197153"/>
    </source>
</evidence>
<dbReference type="SUPFAM" id="SSF53474">
    <property type="entry name" value="alpha/beta-Hydrolases"/>
    <property type="match status" value="1"/>
</dbReference>
<name>A0A248JU73_9PROT</name>